<dbReference type="InterPro" id="IPR032567">
    <property type="entry name" value="RTL1-rel"/>
</dbReference>
<organism evidence="1 2">
    <name type="scientific">Austropuccinia psidii MF-1</name>
    <dbReference type="NCBI Taxonomy" id="1389203"/>
    <lineage>
        <taxon>Eukaryota</taxon>
        <taxon>Fungi</taxon>
        <taxon>Dikarya</taxon>
        <taxon>Basidiomycota</taxon>
        <taxon>Pucciniomycotina</taxon>
        <taxon>Pucciniomycetes</taxon>
        <taxon>Pucciniales</taxon>
        <taxon>Sphaerophragmiaceae</taxon>
        <taxon>Austropuccinia</taxon>
    </lineage>
</organism>
<accession>A0A9Q3DR92</accession>
<dbReference type="PANTHER" id="PTHR15503">
    <property type="entry name" value="LDOC1 RELATED"/>
    <property type="match status" value="1"/>
</dbReference>
<dbReference type="EMBL" id="AVOT02018342">
    <property type="protein sequence ID" value="MBW0505161.1"/>
    <property type="molecule type" value="Genomic_DNA"/>
</dbReference>
<protein>
    <submittedName>
        <fullName evidence="1">Uncharacterized protein</fullName>
    </submittedName>
</protein>
<dbReference type="Gene3D" id="3.30.70.270">
    <property type="match status" value="1"/>
</dbReference>
<name>A0A9Q3DR92_9BASI</name>
<gene>
    <name evidence="1" type="ORF">O181_044876</name>
</gene>
<sequence>MSELPEQITLFILDSNESPALFITYYTNQKDYSGIRSSAGNALAAAVNSVGLFGELKTSSLPSSVHIPSIKPSQSLFQSRYQVLKEMKDVGEDVAISSLNLFKGDMDLPPLSFHASLEEKCDEEEEPVEIETFLTVVPPAYHQYLDLFSKVNTEKLPPHRACDHHIKLEGLLPTVGVIYSLSNHESETLRAYISDNVEKRFIRPSSSSTGEPVLFVKKKYGGICLCVEYHKLNAVTRKNRYPVPPMNNLLIIFNGSTIFY</sequence>
<evidence type="ECO:0000313" key="1">
    <source>
        <dbReference type="EMBL" id="MBW0505161.1"/>
    </source>
</evidence>
<dbReference type="InterPro" id="IPR043128">
    <property type="entry name" value="Rev_trsase/Diguanyl_cyclase"/>
</dbReference>
<dbReference type="AlphaFoldDB" id="A0A9Q3DR92"/>
<keyword evidence="2" id="KW-1185">Reference proteome</keyword>
<dbReference type="Gene3D" id="3.10.10.10">
    <property type="entry name" value="HIV Type 1 Reverse Transcriptase, subunit A, domain 1"/>
    <property type="match status" value="1"/>
</dbReference>
<evidence type="ECO:0000313" key="2">
    <source>
        <dbReference type="Proteomes" id="UP000765509"/>
    </source>
</evidence>
<dbReference type="OrthoDB" id="3262920at2759"/>
<proteinExistence type="predicted"/>
<dbReference type="Proteomes" id="UP000765509">
    <property type="component" value="Unassembled WGS sequence"/>
</dbReference>
<comment type="caution">
    <text evidence="1">The sequence shown here is derived from an EMBL/GenBank/DDBJ whole genome shotgun (WGS) entry which is preliminary data.</text>
</comment>
<dbReference type="SUPFAM" id="SSF56672">
    <property type="entry name" value="DNA/RNA polymerases"/>
    <property type="match status" value="1"/>
</dbReference>
<reference evidence="1" key="1">
    <citation type="submission" date="2021-03" db="EMBL/GenBank/DDBJ databases">
        <title>Draft genome sequence of rust myrtle Austropuccinia psidii MF-1, a brazilian biotype.</title>
        <authorList>
            <person name="Quecine M.C."/>
            <person name="Pachon D.M.R."/>
            <person name="Bonatelli M.L."/>
            <person name="Correr F.H."/>
            <person name="Franceschini L.M."/>
            <person name="Leite T.F."/>
            <person name="Margarido G.R.A."/>
            <person name="Almeida C.A."/>
            <person name="Ferrarezi J.A."/>
            <person name="Labate C.A."/>
        </authorList>
    </citation>
    <scope>NUCLEOTIDE SEQUENCE</scope>
    <source>
        <strain evidence="1">MF-1</strain>
    </source>
</reference>
<dbReference type="PANTHER" id="PTHR15503:SF22">
    <property type="entry name" value="TRANSPOSON TY3-I GAG POLYPROTEIN"/>
    <property type="match status" value="1"/>
</dbReference>
<dbReference type="InterPro" id="IPR043502">
    <property type="entry name" value="DNA/RNA_pol_sf"/>
</dbReference>